<sequence>MSPGPSRLRKTKAGLHQESWLWKYSSQREGEKDTSSSQERKTLDGLTLEKGGLLSPNREQRKSLANFEERRPRTLNPNLRFVEKRLFVPK</sequence>
<reference evidence="2" key="1">
    <citation type="submission" date="2023-07" db="EMBL/GenBank/DDBJ databases">
        <title>Chromosome-level Genome Assembly of Striped Snakehead (Channa striata).</title>
        <authorList>
            <person name="Liu H."/>
        </authorList>
    </citation>
    <scope>NUCLEOTIDE SEQUENCE</scope>
    <source>
        <strain evidence="2">Gz</strain>
        <tissue evidence="2">Muscle</tissue>
    </source>
</reference>
<feature type="compositionally biased region" description="Basic and acidic residues" evidence="1">
    <location>
        <begin position="58"/>
        <end position="72"/>
    </location>
</feature>
<dbReference type="AlphaFoldDB" id="A0AA88SIY9"/>
<evidence type="ECO:0000256" key="1">
    <source>
        <dbReference type="SAM" id="MobiDB-lite"/>
    </source>
</evidence>
<protein>
    <submittedName>
        <fullName evidence="2">Uncharacterized protein</fullName>
    </submittedName>
</protein>
<dbReference type="EMBL" id="JAUPFM010000010">
    <property type="protein sequence ID" value="KAK2839533.1"/>
    <property type="molecule type" value="Genomic_DNA"/>
</dbReference>
<evidence type="ECO:0000313" key="2">
    <source>
        <dbReference type="EMBL" id="KAK2839533.1"/>
    </source>
</evidence>
<name>A0AA88SIY9_CHASR</name>
<comment type="caution">
    <text evidence="2">The sequence shown here is derived from an EMBL/GenBank/DDBJ whole genome shotgun (WGS) entry which is preliminary data.</text>
</comment>
<accession>A0AA88SIY9</accession>
<proteinExistence type="predicted"/>
<organism evidence="2 3">
    <name type="scientific">Channa striata</name>
    <name type="common">Snakehead murrel</name>
    <name type="synonym">Ophicephalus striatus</name>
    <dbReference type="NCBI Taxonomy" id="64152"/>
    <lineage>
        <taxon>Eukaryota</taxon>
        <taxon>Metazoa</taxon>
        <taxon>Chordata</taxon>
        <taxon>Craniata</taxon>
        <taxon>Vertebrata</taxon>
        <taxon>Euteleostomi</taxon>
        <taxon>Actinopterygii</taxon>
        <taxon>Neopterygii</taxon>
        <taxon>Teleostei</taxon>
        <taxon>Neoteleostei</taxon>
        <taxon>Acanthomorphata</taxon>
        <taxon>Anabantaria</taxon>
        <taxon>Anabantiformes</taxon>
        <taxon>Channoidei</taxon>
        <taxon>Channidae</taxon>
        <taxon>Channa</taxon>
    </lineage>
</organism>
<gene>
    <name evidence="2" type="ORF">Q5P01_013273</name>
</gene>
<evidence type="ECO:0000313" key="3">
    <source>
        <dbReference type="Proteomes" id="UP001187415"/>
    </source>
</evidence>
<keyword evidence="3" id="KW-1185">Reference proteome</keyword>
<feature type="compositionally biased region" description="Basic and acidic residues" evidence="1">
    <location>
        <begin position="26"/>
        <end position="43"/>
    </location>
</feature>
<dbReference type="Proteomes" id="UP001187415">
    <property type="component" value="Unassembled WGS sequence"/>
</dbReference>
<feature type="region of interest" description="Disordered" evidence="1">
    <location>
        <begin position="25"/>
        <end position="75"/>
    </location>
</feature>